<reference evidence="3 4" key="1">
    <citation type="journal article" date="2015" name="Nature">
        <title>rRNA introns, odd ribosomes, and small enigmatic genomes across a large radiation of phyla.</title>
        <authorList>
            <person name="Brown C.T."/>
            <person name="Hug L.A."/>
            <person name="Thomas B.C."/>
            <person name="Sharon I."/>
            <person name="Castelle C.J."/>
            <person name="Singh A."/>
            <person name="Wilkins M.J."/>
            <person name="Williams K.H."/>
            <person name="Banfield J.F."/>
        </authorList>
    </citation>
    <scope>NUCLEOTIDE SEQUENCE [LARGE SCALE GENOMIC DNA]</scope>
</reference>
<dbReference type="InterPro" id="IPR022029">
    <property type="entry name" value="YoaR-like_PG-bd"/>
</dbReference>
<dbReference type="AlphaFoldDB" id="A0A0G1ZH12"/>
<keyword evidence="1" id="KW-1133">Transmembrane helix</keyword>
<proteinExistence type="predicted"/>
<dbReference type="Pfam" id="PF12229">
    <property type="entry name" value="PG_binding_4"/>
    <property type="match status" value="1"/>
</dbReference>
<keyword evidence="1" id="KW-0812">Transmembrane</keyword>
<keyword evidence="1" id="KW-0472">Membrane</keyword>
<feature type="transmembrane region" description="Helical" evidence="1">
    <location>
        <begin position="16"/>
        <end position="38"/>
    </location>
</feature>
<dbReference type="PATRIC" id="fig|1620414.3.peg.144"/>
<gene>
    <name evidence="3" type="ORF">VF00_C0001G0137</name>
</gene>
<name>A0A0G1ZH12_UNCK3</name>
<organism evidence="3 4">
    <name type="scientific">candidate division Kazan bacterium GW2011_GWB1_52_7</name>
    <dbReference type="NCBI Taxonomy" id="1620414"/>
    <lineage>
        <taxon>Bacteria</taxon>
        <taxon>Bacteria division Kazan-3B-28</taxon>
    </lineage>
</organism>
<dbReference type="EMBL" id="LCRB01000001">
    <property type="protein sequence ID" value="KKW27202.1"/>
    <property type="molecule type" value="Genomic_DNA"/>
</dbReference>
<dbReference type="InterPro" id="IPR007391">
    <property type="entry name" value="Vancomycin_resist_VanW"/>
</dbReference>
<dbReference type="InterPro" id="IPR052913">
    <property type="entry name" value="Glycopeptide_resist_protein"/>
</dbReference>
<comment type="caution">
    <text evidence="3">The sequence shown here is derived from an EMBL/GenBank/DDBJ whole genome shotgun (WGS) entry which is preliminary data.</text>
</comment>
<feature type="domain" description="YoaR-like putative peptidoglycan binding" evidence="2">
    <location>
        <begin position="90"/>
        <end position="206"/>
    </location>
</feature>
<dbReference type="PANTHER" id="PTHR35788">
    <property type="entry name" value="EXPORTED PROTEIN-RELATED"/>
    <property type="match status" value="1"/>
</dbReference>
<evidence type="ECO:0000259" key="2">
    <source>
        <dbReference type="Pfam" id="PF12229"/>
    </source>
</evidence>
<dbReference type="PANTHER" id="PTHR35788:SF1">
    <property type="entry name" value="EXPORTED PROTEIN"/>
    <property type="match status" value="1"/>
</dbReference>
<evidence type="ECO:0000256" key="1">
    <source>
        <dbReference type="SAM" id="Phobius"/>
    </source>
</evidence>
<protein>
    <submittedName>
        <fullName evidence="3">VanW family protein</fullName>
    </submittedName>
</protein>
<dbReference type="Pfam" id="PF04294">
    <property type="entry name" value="VanW"/>
    <property type="match status" value="1"/>
</dbReference>
<accession>A0A0G1ZH12</accession>
<sequence length="493" mass="53862">MADDPLTKSVIQYDRLFRLLGLGAGGLVVLSILVLVGLDVVYAGRVLPGVQFLEINLGGQTTEQSQILISDRVGQTQFGVIKLEYSGQLWELDPNQFGFELDAVKLANEAMRVGRRGGVWQQLEERGYAILSARQPIIRATDLVHTFDQAKLITYLQEIATAIDQPQRNAHLIIKNSRATELVTSQDGLALDVDATVVLIAQNILSASAISLPVTVTKPSVTLADTNILGINTLIARGVSDFSGSPKNRRHNIGVGAGKFDGVIIAPGDTLSFLRVLGTVDSSTGYRPELVIKGDETTPEFGGGLCQVSTTAFRAILNGGLPVVERRNHSYRVAYYEPPGTDATIYQPYPDLKFTNDTPGSILMDTYIEGSKLYFDFYGTDTKREVQLDGPYVSNVTDYPEPIYIDTATLSVGETKQVEIAHRGADAVLYRRVYQNKKLIRNDTFKSHYIPWPAKYLRGAEDAAKVEADINNVLPGDTANENGDATIIQPPLT</sequence>
<dbReference type="Proteomes" id="UP000034913">
    <property type="component" value="Unassembled WGS sequence"/>
</dbReference>
<evidence type="ECO:0000313" key="3">
    <source>
        <dbReference type="EMBL" id="KKW27202.1"/>
    </source>
</evidence>
<evidence type="ECO:0000313" key="4">
    <source>
        <dbReference type="Proteomes" id="UP000034913"/>
    </source>
</evidence>